<keyword evidence="2" id="KW-1185">Reference proteome</keyword>
<comment type="caution">
    <text evidence="1">The sequence shown here is derived from an EMBL/GenBank/DDBJ whole genome shotgun (WGS) entry which is preliminary data.</text>
</comment>
<organism evidence="1 2">
    <name type="scientific">Catharanthus roseus</name>
    <name type="common">Madagascar periwinkle</name>
    <name type="synonym">Vinca rosea</name>
    <dbReference type="NCBI Taxonomy" id="4058"/>
    <lineage>
        <taxon>Eukaryota</taxon>
        <taxon>Viridiplantae</taxon>
        <taxon>Streptophyta</taxon>
        <taxon>Embryophyta</taxon>
        <taxon>Tracheophyta</taxon>
        <taxon>Spermatophyta</taxon>
        <taxon>Magnoliopsida</taxon>
        <taxon>eudicotyledons</taxon>
        <taxon>Gunneridae</taxon>
        <taxon>Pentapetalae</taxon>
        <taxon>asterids</taxon>
        <taxon>lamiids</taxon>
        <taxon>Gentianales</taxon>
        <taxon>Apocynaceae</taxon>
        <taxon>Rauvolfioideae</taxon>
        <taxon>Vinceae</taxon>
        <taxon>Catharanthinae</taxon>
        <taxon>Catharanthus</taxon>
    </lineage>
</organism>
<evidence type="ECO:0000313" key="1">
    <source>
        <dbReference type="EMBL" id="KAI5658327.1"/>
    </source>
</evidence>
<dbReference type="Proteomes" id="UP001060085">
    <property type="component" value="Linkage Group LG06"/>
</dbReference>
<protein>
    <submittedName>
        <fullName evidence="1">Uncharacterized protein</fullName>
    </submittedName>
</protein>
<proteinExistence type="predicted"/>
<sequence length="470" mass="53853">MEKRRLFRGRKRYGGYFMRDSNLKYVGGECAQFLDIDPDLMSYFEIVHELRRIKNGSRVVNNDEAVMQMFDIHREQGTILIYIGDLDNLDYAANVQSNFAPNNTIVECLGSNIEESFYDSHEKGLDDASDGSDSTCMVWSDESDSEHDSDFDFFLDGDDLTDDHNTLGEENVVNTELVGVSQLDMEEYSNMTNDEYVEYMGLKHSGKIVELECMSDDECLEAAYDLDIEHSLDKFPDVETYKRAYQHIIMPIPEQMHWLKTTNEKVVPPPIKRLPDRPKKQKKKSLGEPNKRKRTRDQDEFVRTTTPAVVTTTNVPQEVENILNKETRKGEGGIQVTDEEKMGNSSSGRNCKERGNFTGVRNGRGRGYGGEKKGSQWSIMWVSWSQVSSSNDPSRTQILTFIHVPTLKWTRPQTITASVPRSNFLAQFRFKEAQPDLVMSNMAVLVFWVLKTVVDYFVLVKEMCSTFAEL</sequence>
<name>A0ACC0AD18_CATRO</name>
<accession>A0ACC0AD18</accession>
<dbReference type="EMBL" id="CM044706">
    <property type="protein sequence ID" value="KAI5658327.1"/>
    <property type="molecule type" value="Genomic_DNA"/>
</dbReference>
<gene>
    <name evidence="1" type="ORF">M9H77_27120</name>
</gene>
<reference evidence="2" key="1">
    <citation type="journal article" date="2023" name="Nat. Plants">
        <title>Single-cell RNA sequencing provides a high-resolution roadmap for understanding the multicellular compartmentation of specialized metabolism.</title>
        <authorList>
            <person name="Sun S."/>
            <person name="Shen X."/>
            <person name="Li Y."/>
            <person name="Li Y."/>
            <person name="Wang S."/>
            <person name="Li R."/>
            <person name="Zhang H."/>
            <person name="Shen G."/>
            <person name="Guo B."/>
            <person name="Wei J."/>
            <person name="Xu J."/>
            <person name="St-Pierre B."/>
            <person name="Chen S."/>
            <person name="Sun C."/>
        </authorList>
    </citation>
    <scope>NUCLEOTIDE SEQUENCE [LARGE SCALE GENOMIC DNA]</scope>
</reference>
<evidence type="ECO:0000313" key="2">
    <source>
        <dbReference type="Proteomes" id="UP001060085"/>
    </source>
</evidence>